<gene>
    <name evidence="2" type="primary">immR_4</name>
    <name evidence="2" type="ORF">MOMUL_27600</name>
</gene>
<dbReference type="EMBL" id="LTBC01000017">
    <property type="protein sequence ID" value="KYH30976.1"/>
    <property type="molecule type" value="Genomic_DNA"/>
</dbReference>
<dbReference type="PANTHER" id="PTHR33516">
    <property type="entry name" value="LEXA REPRESSOR"/>
    <property type="match status" value="1"/>
</dbReference>
<dbReference type="GO" id="GO:0003677">
    <property type="term" value="F:DNA binding"/>
    <property type="evidence" value="ECO:0007669"/>
    <property type="project" value="InterPro"/>
</dbReference>
<dbReference type="PROSITE" id="PS50943">
    <property type="entry name" value="HTH_CROC1"/>
    <property type="match status" value="1"/>
</dbReference>
<reference evidence="2 3" key="1">
    <citation type="submission" date="2016-02" db="EMBL/GenBank/DDBJ databases">
        <title>Genome sequence of Moorella mulderi DSM 14980.</title>
        <authorList>
            <person name="Poehlein A."/>
            <person name="Daniel R."/>
        </authorList>
    </citation>
    <scope>NUCLEOTIDE SEQUENCE [LARGE SCALE GENOMIC DNA]</scope>
    <source>
        <strain evidence="2 3">DSM 14980</strain>
    </source>
</reference>
<dbReference type="Pfam" id="PF00717">
    <property type="entry name" value="Peptidase_S24"/>
    <property type="match status" value="1"/>
</dbReference>
<dbReference type="InterPro" id="IPR001387">
    <property type="entry name" value="Cro/C1-type_HTH"/>
</dbReference>
<dbReference type="InterPro" id="IPR010982">
    <property type="entry name" value="Lambda_DNA-bd_dom_sf"/>
</dbReference>
<name>A0A151ATL6_9FIRM</name>
<comment type="caution">
    <text evidence="2">The sequence shown here is derived from an EMBL/GenBank/DDBJ whole genome shotgun (WGS) entry which is preliminary data.</text>
</comment>
<organism evidence="2 3">
    <name type="scientific">Moorella mulderi DSM 14980</name>
    <dbReference type="NCBI Taxonomy" id="1122241"/>
    <lineage>
        <taxon>Bacteria</taxon>
        <taxon>Bacillati</taxon>
        <taxon>Bacillota</taxon>
        <taxon>Clostridia</taxon>
        <taxon>Neomoorellales</taxon>
        <taxon>Neomoorellaceae</taxon>
        <taxon>Neomoorella</taxon>
    </lineage>
</organism>
<dbReference type="Proteomes" id="UP000075670">
    <property type="component" value="Unassembled WGS sequence"/>
</dbReference>
<sequence length="255" mass="28935">MTFGSRLKELRLDKGLTQSELAKMLSLGESTISFYEADKREPDYYTLQRIADFFRVSTDYLFGRTDNPLPPDMTSQIPILGNIRAGIPLLTEENYEGELDIPADIKADFALQVKGDSMIGVGIHEGDYALCCESQIVHSGDIVVALHDIASGFSEATLKYFFRDSKKGDILRAANPDFEDIVMDESYRIGGIMVALLKKEPPPYWHFTNYLSTRDITLKEWDSVIQKAIQCGITPAQLKEIIDIQWNMMQKFMRK</sequence>
<evidence type="ECO:0000313" key="3">
    <source>
        <dbReference type="Proteomes" id="UP000075670"/>
    </source>
</evidence>
<dbReference type="Pfam" id="PF01381">
    <property type="entry name" value="HTH_3"/>
    <property type="match status" value="1"/>
</dbReference>
<dbReference type="InterPro" id="IPR036286">
    <property type="entry name" value="LexA/Signal_pep-like_sf"/>
</dbReference>
<dbReference type="CDD" id="cd06529">
    <property type="entry name" value="S24_LexA-like"/>
    <property type="match status" value="1"/>
</dbReference>
<dbReference type="Gene3D" id="2.10.109.10">
    <property type="entry name" value="Umud Fragment, subunit A"/>
    <property type="match status" value="1"/>
</dbReference>
<accession>A0A151ATL6</accession>
<dbReference type="SMART" id="SM00530">
    <property type="entry name" value="HTH_XRE"/>
    <property type="match status" value="1"/>
</dbReference>
<keyword evidence="3" id="KW-1185">Reference proteome</keyword>
<dbReference type="InterPro" id="IPR015927">
    <property type="entry name" value="Peptidase_S24_S26A/B/C"/>
</dbReference>
<dbReference type="PANTHER" id="PTHR33516:SF2">
    <property type="entry name" value="LEXA REPRESSOR-RELATED"/>
    <property type="match status" value="1"/>
</dbReference>
<dbReference type="SUPFAM" id="SSF47413">
    <property type="entry name" value="lambda repressor-like DNA-binding domains"/>
    <property type="match status" value="1"/>
</dbReference>
<dbReference type="InterPro" id="IPR050077">
    <property type="entry name" value="LexA_repressor"/>
</dbReference>
<evidence type="ECO:0000313" key="2">
    <source>
        <dbReference type="EMBL" id="KYH30976.1"/>
    </source>
</evidence>
<dbReference type="SUPFAM" id="SSF51306">
    <property type="entry name" value="LexA/Signal peptidase"/>
    <property type="match status" value="1"/>
</dbReference>
<dbReference type="PATRIC" id="fig|1122241.3.peg.2936"/>
<proteinExistence type="predicted"/>
<dbReference type="AlphaFoldDB" id="A0A151ATL6"/>
<dbReference type="CDD" id="cd00093">
    <property type="entry name" value="HTH_XRE"/>
    <property type="match status" value="1"/>
</dbReference>
<protein>
    <submittedName>
        <fullName evidence="2">HTH-type transcriptional regulator ImmR</fullName>
    </submittedName>
</protein>
<evidence type="ECO:0000259" key="1">
    <source>
        <dbReference type="PROSITE" id="PS50943"/>
    </source>
</evidence>
<dbReference type="InterPro" id="IPR039418">
    <property type="entry name" value="LexA-like"/>
</dbReference>
<dbReference type="Gene3D" id="1.10.260.40">
    <property type="entry name" value="lambda repressor-like DNA-binding domains"/>
    <property type="match status" value="1"/>
</dbReference>
<feature type="domain" description="HTH cro/C1-type" evidence="1">
    <location>
        <begin position="7"/>
        <end position="61"/>
    </location>
</feature>